<dbReference type="PRINTS" id="PR00706">
    <property type="entry name" value="PYROGLUPTASE"/>
</dbReference>
<dbReference type="Proteomes" id="UP000321199">
    <property type="component" value="Chromosome"/>
</dbReference>
<evidence type="ECO:0000313" key="9">
    <source>
        <dbReference type="EMBL" id="QEA13810.1"/>
    </source>
</evidence>
<proteinExistence type="inferred from homology"/>
<dbReference type="InterPro" id="IPR000816">
    <property type="entry name" value="Peptidase_C15"/>
</dbReference>
<dbReference type="Gene3D" id="3.40.630.20">
    <property type="entry name" value="Peptidase C15, pyroglutamyl peptidase I-like"/>
    <property type="match status" value="1"/>
</dbReference>
<gene>
    <name evidence="9" type="ORF">FOZ74_12645</name>
</gene>
<evidence type="ECO:0000313" key="10">
    <source>
        <dbReference type="Proteomes" id="UP000321199"/>
    </source>
</evidence>
<dbReference type="EMBL" id="CP042344">
    <property type="protein sequence ID" value="QEA13810.1"/>
    <property type="molecule type" value="Genomic_DNA"/>
</dbReference>
<dbReference type="SUPFAM" id="SSF53182">
    <property type="entry name" value="Pyrrolidone carboxyl peptidase (pyroglutamate aminopeptidase)"/>
    <property type="match status" value="1"/>
</dbReference>
<dbReference type="InterPro" id="IPR016125">
    <property type="entry name" value="Peptidase_C15-like"/>
</dbReference>
<name>A0A5B8RWC1_9BURK</name>
<keyword evidence="10" id="KW-1185">Reference proteome</keyword>
<dbReference type="KEGG" id="cof:FOZ74_12645"/>
<dbReference type="CDD" id="cd00501">
    <property type="entry name" value="Peptidase_C15"/>
    <property type="match status" value="1"/>
</dbReference>
<dbReference type="Pfam" id="PF01470">
    <property type="entry name" value="Peptidase_C15"/>
    <property type="match status" value="1"/>
</dbReference>
<dbReference type="PANTHER" id="PTHR23402:SF1">
    <property type="entry name" value="PYROGLUTAMYL-PEPTIDASE I"/>
    <property type="match status" value="1"/>
</dbReference>
<evidence type="ECO:0000256" key="5">
    <source>
        <dbReference type="ARBA" id="ARBA00022801"/>
    </source>
</evidence>
<dbReference type="PIRSF" id="PIRSF015592">
    <property type="entry name" value="Prld-crbxl_pptds"/>
    <property type="match status" value="1"/>
</dbReference>
<dbReference type="RefSeq" id="WP_146913407.1">
    <property type="nucleotide sequence ID" value="NZ_CP042344.1"/>
</dbReference>
<comment type="similarity">
    <text evidence="1">Belongs to the peptidase C15 family.</text>
</comment>
<dbReference type="PANTHER" id="PTHR23402">
    <property type="entry name" value="PROTEASE FAMILY C15 PYROGLUTAMYL-PEPTIDASE I-RELATED"/>
    <property type="match status" value="1"/>
</dbReference>
<dbReference type="GO" id="GO:0016920">
    <property type="term" value="F:pyroglutamyl-peptidase activity"/>
    <property type="evidence" value="ECO:0007669"/>
    <property type="project" value="InterPro"/>
</dbReference>
<evidence type="ECO:0000256" key="3">
    <source>
        <dbReference type="ARBA" id="ARBA00022490"/>
    </source>
</evidence>
<evidence type="ECO:0000256" key="4">
    <source>
        <dbReference type="ARBA" id="ARBA00022670"/>
    </source>
</evidence>
<evidence type="ECO:0000256" key="8">
    <source>
        <dbReference type="ARBA" id="ARBA00031559"/>
    </source>
</evidence>
<dbReference type="GO" id="GO:0006508">
    <property type="term" value="P:proteolysis"/>
    <property type="evidence" value="ECO:0007669"/>
    <property type="project" value="UniProtKB-KW"/>
</dbReference>
<dbReference type="OrthoDB" id="9779738at2"/>
<dbReference type="AlphaFoldDB" id="A0A5B8RWC1"/>
<dbReference type="GO" id="GO:0005829">
    <property type="term" value="C:cytosol"/>
    <property type="evidence" value="ECO:0007669"/>
    <property type="project" value="InterPro"/>
</dbReference>
<dbReference type="InterPro" id="IPR036440">
    <property type="entry name" value="Peptidase_C15-like_sf"/>
</dbReference>
<keyword evidence="4" id="KW-0645">Protease</keyword>
<sequence>MVTPASASPSAARAAARPTVLVTGFDAFGEHAVNPSAQVAQALHRRQVAGCRVVGAQLPTAFGAATAQLLQLLERHQPALVLCLGLTAGRDALQLERVALNRDDARLPDNDGAQPREQPIIDGAPAAYLCTLPTEAMQRAMVAAGVPTVVSQNAGSFVCNHVFFQLLHRLASEPRWQGTRGGFIHLPPLGGQGNAGMPLAQLVHGVRTGLRAALNTPAPSQA</sequence>
<keyword evidence="6" id="KW-0788">Thiol protease</keyword>
<organism evidence="9 10">
    <name type="scientific">Comamonas flocculans</name>
    <dbReference type="NCBI Taxonomy" id="2597701"/>
    <lineage>
        <taxon>Bacteria</taxon>
        <taxon>Pseudomonadati</taxon>
        <taxon>Pseudomonadota</taxon>
        <taxon>Betaproteobacteria</taxon>
        <taxon>Burkholderiales</taxon>
        <taxon>Comamonadaceae</taxon>
        <taxon>Comamonas</taxon>
    </lineage>
</organism>
<evidence type="ECO:0000256" key="2">
    <source>
        <dbReference type="ARBA" id="ARBA00019191"/>
    </source>
</evidence>
<evidence type="ECO:0000256" key="6">
    <source>
        <dbReference type="ARBA" id="ARBA00022807"/>
    </source>
</evidence>
<evidence type="ECO:0000256" key="7">
    <source>
        <dbReference type="ARBA" id="ARBA00030836"/>
    </source>
</evidence>
<keyword evidence="5" id="KW-0378">Hydrolase</keyword>
<reference evidence="9 10" key="1">
    <citation type="submission" date="2019-07" db="EMBL/GenBank/DDBJ databases">
        <title>Complete genome sequence of Comamonas sp. NLF 7-7 isolated from livestock.</title>
        <authorList>
            <person name="Kim D.H."/>
            <person name="Kim J.G."/>
        </authorList>
    </citation>
    <scope>NUCLEOTIDE SEQUENCE [LARGE SCALE GENOMIC DNA]</scope>
    <source>
        <strain evidence="9 10">NLF 7-7</strain>
    </source>
</reference>
<accession>A0A5B8RWC1</accession>
<evidence type="ECO:0000256" key="1">
    <source>
        <dbReference type="ARBA" id="ARBA00006641"/>
    </source>
</evidence>
<keyword evidence="3" id="KW-0963">Cytoplasm</keyword>
<protein>
    <recommendedName>
        <fullName evidence="2">Pyrrolidone-carboxylate peptidase</fullName>
    </recommendedName>
    <alternativeName>
        <fullName evidence="7">5-oxoprolyl-peptidase</fullName>
    </alternativeName>
    <alternativeName>
        <fullName evidence="8">Pyroglutamyl-peptidase I</fullName>
    </alternativeName>
</protein>